<dbReference type="OMA" id="TSWKDEF"/>
<evidence type="ECO:0000313" key="7">
    <source>
        <dbReference type="EMBL" id="AOW07433.1"/>
    </source>
</evidence>
<dbReference type="RefSeq" id="XP_505628.1">
    <property type="nucleotide sequence ID" value="XM_505628.1"/>
</dbReference>
<dbReference type="KEGG" id="yli:2908647"/>
<dbReference type="GO" id="GO:0005525">
    <property type="term" value="F:GTP binding"/>
    <property type="evidence" value="ECO:0007669"/>
    <property type="project" value="UniProtKB-KW"/>
</dbReference>
<dbReference type="EMBL" id="CP017558">
    <property type="protein sequence ID" value="AOW07433.1"/>
    <property type="molecule type" value="Genomic_DNA"/>
</dbReference>
<accession>A0A1D8NPA2</accession>
<dbReference type="SUPFAM" id="SSF52540">
    <property type="entry name" value="P-loop containing nucleoside triphosphate hydrolases"/>
    <property type="match status" value="1"/>
</dbReference>
<dbReference type="VEuPathDB" id="FungiDB:YALI0_F19602g"/>
<keyword evidence="6" id="KW-0636">Prenylation</keyword>
<dbReference type="FunFam" id="3.40.50.300:FF:000086">
    <property type="entry name" value="Ras-related small GTPase"/>
    <property type="match status" value="1"/>
</dbReference>
<dbReference type="InterPro" id="IPR027417">
    <property type="entry name" value="P-loop_NTPase"/>
</dbReference>
<evidence type="ECO:0000256" key="2">
    <source>
        <dbReference type="ARBA" id="ARBA00022481"/>
    </source>
</evidence>
<dbReference type="GO" id="GO:0000011">
    <property type="term" value="P:vacuole inheritance"/>
    <property type="evidence" value="ECO:0007669"/>
    <property type="project" value="EnsemblFungi"/>
</dbReference>
<dbReference type="GO" id="GO:0032258">
    <property type="term" value="P:cytoplasm to vacuole targeting by the Cvt pathway"/>
    <property type="evidence" value="ECO:0007669"/>
    <property type="project" value="EnsemblFungi"/>
</dbReference>
<dbReference type="NCBIfam" id="TIGR00231">
    <property type="entry name" value="small_GTP"/>
    <property type="match status" value="1"/>
</dbReference>
<dbReference type="Proteomes" id="UP000256601">
    <property type="component" value="Unassembled WGS sequence"/>
</dbReference>
<dbReference type="GO" id="GO:0034727">
    <property type="term" value="P:piecemeal microautophagy of the nucleus"/>
    <property type="evidence" value="ECO:0007669"/>
    <property type="project" value="EnsemblFungi"/>
</dbReference>
<evidence type="ECO:0000313" key="9">
    <source>
        <dbReference type="Proteomes" id="UP000182444"/>
    </source>
</evidence>
<dbReference type="PRINTS" id="PR00449">
    <property type="entry name" value="RASTRNSFRMNG"/>
</dbReference>
<reference evidence="7 9" key="1">
    <citation type="journal article" date="2016" name="PLoS ONE">
        <title>Sequence Assembly of Yarrowia lipolytica Strain W29/CLIB89 Shows Transposable Element Diversity.</title>
        <authorList>
            <person name="Magnan C."/>
            <person name="Yu J."/>
            <person name="Chang I."/>
            <person name="Jahn E."/>
            <person name="Kanomata Y."/>
            <person name="Wu J."/>
            <person name="Zeller M."/>
            <person name="Oakes M."/>
            <person name="Baldi P."/>
            <person name="Sandmeyer S."/>
        </authorList>
    </citation>
    <scope>NUCLEOTIDE SEQUENCE [LARGE SCALE GENOMIC DNA]</scope>
    <source>
        <strain evidence="7">CLIB89</strain>
        <strain evidence="9">CLIB89(W29)</strain>
    </source>
</reference>
<dbReference type="PROSITE" id="PS51421">
    <property type="entry name" value="RAS"/>
    <property type="match status" value="1"/>
</dbReference>
<dbReference type="EMBL" id="KZ859015">
    <property type="protein sequence ID" value="RDW24931.1"/>
    <property type="molecule type" value="Genomic_DNA"/>
</dbReference>
<evidence type="ECO:0000313" key="8">
    <source>
        <dbReference type="EMBL" id="RDW24931.1"/>
    </source>
</evidence>
<dbReference type="GO" id="GO:0043254">
    <property type="term" value="P:regulation of protein-containing complex assembly"/>
    <property type="evidence" value="ECO:0007669"/>
    <property type="project" value="EnsemblFungi"/>
</dbReference>
<evidence type="ECO:0000256" key="5">
    <source>
        <dbReference type="ARBA" id="ARBA00023288"/>
    </source>
</evidence>
<dbReference type="SMART" id="SM00175">
    <property type="entry name" value="RAB"/>
    <property type="match status" value="1"/>
</dbReference>
<dbReference type="AlphaFoldDB" id="A0A1D8NPA2"/>
<dbReference type="SMART" id="SM00173">
    <property type="entry name" value="RAS"/>
    <property type="match status" value="1"/>
</dbReference>
<dbReference type="eggNOG" id="KOG0394">
    <property type="taxonomic scope" value="Eukaryota"/>
</dbReference>
<comment type="similarity">
    <text evidence="1">Belongs to the small GTPase superfamily. Rab family.</text>
</comment>
<evidence type="ECO:0000256" key="1">
    <source>
        <dbReference type="ARBA" id="ARBA00006270"/>
    </source>
</evidence>
<keyword evidence="5" id="KW-0449">Lipoprotein</keyword>
<name>A0A1D8NPA2_YARLL</name>
<dbReference type="GO" id="GO:0042147">
    <property type="term" value="P:retrograde transport, endosome to Golgi"/>
    <property type="evidence" value="ECO:0007669"/>
    <property type="project" value="EnsemblFungi"/>
</dbReference>
<dbReference type="PANTHER" id="PTHR47981:SF20">
    <property type="entry name" value="RAS-RELATED PROTEIN RAB-7A"/>
    <property type="match status" value="1"/>
</dbReference>
<dbReference type="Pfam" id="PF00071">
    <property type="entry name" value="Ras"/>
    <property type="match status" value="1"/>
</dbReference>
<keyword evidence="2" id="KW-0488">Methylation</keyword>
<dbReference type="GO" id="GO:0044877">
    <property type="term" value="F:protein-containing complex binding"/>
    <property type="evidence" value="ECO:0007669"/>
    <property type="project" value="EnsemblFungi"/>
</dbReference>
<dbReference type="InterPro" id="IPR005225">
    <property type="entry name" value="Small_GTP-bd"/>
</dbReference>
<dbReference type="GO" id="GO:0003924">
    <property type="term" value="F:GTPase activity"/>
    <property type="evidence" value="ECO:0007669"/>
    <property type="project" value="EnsemblFungi"/>
</dbReference>
<dbReference type="GO" id="GO:0005771">
    <property type="term" value="C:multivesicular body"/>
    <property type="evidence" value="ECO:0007669"/>
    <property type="project" value="EnsemblFungi"/>
</dbReference>
<dbReference type="SMART" id="SM00176">
    <property type="entry name" value="RAN"/>
    <property type="match status" value="1"/>
</dbReference>
<evidence type="ECO:0000256" key="4">
    <source>
        <dbReference type="ARBA" id="ARBA00023134"/>
    </source>
</evidence>
<dbReference type="PANTHER" id="PTHR47981">
    <property type="entry name" value="RAB FAMILY"/>
    <property type="match status" value="1"/>
</dbReference>
<dbReference type="GO" id="GO:0005829">
    <property type="term" value="C:cytosol"/>
    <property type="evidence" value="ECO:0007669"/>
    <property type="project" value="GOC"/>
</dbReference>
<evidence type="ECO:0000256" key="6">
    <source>
        <dbReference type="ARBA" id="ARBA00023289"/>
    </source>
</evidence>
<dbReference type="GO" id="GO:0006897">
    <property type="term" value="P:endocytosis"/>
    <property type="evidence" value="ECO:0007669"/>
    <property type="project" value="EnsemblFungi"/>
</dbReference>
<sequence>MPPKKRTMLKVVILGDSGVGKSSLMQQYVNNKFSTQYKATIGADFLNKELTLEGRKVNMQIWDTAGQERFQSLGLAFYRGADCCVLVYDVNNSKSFDALTLWRDEFLLLANPRDPENFPFVVIGNKVDVEESKRAVSAKRAQAFCKATGNIPYFETSAKEDTGVDQAFETVARNAMAQVDSEDYTDDFADTINIHLDNEQSNCAC</sequence>
<reference evidence="8 10" key="2">
    <citation type="submission" date="2018-07" db="EMBL/GenBank/DDBJ databases">
        <title>Draft Genome Assemblies for Five Robust Yarrowia lipolytica Strains Exhibiting High Lipid Production and Pentose Sugar Utilization and Sugar Alcohol Secretion from Undetoxified Lignocellulosic Biomass Hydrolysates.</title>
        <authorList>
            <consortium name="DOE Joint Genome Institute"/>
            <person name="Walker C."/>
            <person name="Ryu S."/>
            <person name="Na H."/>
            <person name="Zane M."/>
            <person name="LaButti K."/>
            <person name="Lipzen A."/>
            <person name="Haridas S."/>
            <person name="Barry K."/>
            <person name="Grigoriev I.V."/>
            <person name="Quarterman J."/>
            <person name="Slininger P."/>
            <person name="Dien B."/>
            <person name="Trinh C.T."/>
        </authorList>
    </citation>
    <scope>NUCLEOTIDE SEQUENCE [LARGE SCALE GENOMIC DNA]</scope>
    <source>
        <strain evidence="8 10">YB392</strain>
    </source>
</reference>
<evidence type="ECO:0000313" key="10">
    <source>
        <dbReference type="Proteomes" id="UP000256601"/>
    </source>
</evidence>
<dbReference type="GO" id="GO:0032889">
    <property type="term" value="P:regulation of vacuole fusion, non-autophagic"/>
    <property type="evidence" value="ECO:0007669"/>
    <property type="project" value="EnsemblFungi"/>
</dbReference>
<dbReference type="CDD" id="cd01862">
    <property type="entry name" value="Rab7"/>
    <property type="match status" value="1"/>
</dbReference>
<dbReference type="Proteomes" id="UP000182444">
    <property type="component" value="Chromosome 1F"/>
</dbReference>
<dbReference type="GO" id="GO:1990816">
    <property type="term" value="C:vacuole-mitochondrion membrane contact site"/>
    <property type="evidence" value="ECO:0007669"/>
    <property type="project" value="EnsemblFungi"/>
</dbReference>
<organism evidence="7 9">
    <name type="scientific">Yarrowia lipolytica</name>
    <name type="common">Candida lipolytica</name>
    <dbReference type="NCBI Taxonomy" id="4952"/>
    <lineage>
        <taxon>Eukaryota</taxon>
        <taxon>Fungi</taxon>
        <taxon>Dikarya</taxon>
        <taxon>Ascomycota</taxon>
        <taxon>Saccharomycotina</taxon>
        <taxon>Dipodascomycetes</taxon>
        <taxon>Dipodascales</taxon>
        <taxon>Dipodascales incertae sedis</taxon>
        <taxon>Yarrowia</taxon>
    </lineage>
</organism>
<dbReference type="PROSITE" id="PS51420">
    <property type="entry name" value="RHO"/>
    <property type="match status" value="1"/>
</dbReference>
<dbReference type="InterPro" id="IPR001806">
    <property type="entry name" value="Small_GTPase"/>
</dbReference>
<keyword evidence="4" id="KW-0342">GTP-binding</keyword>
<gene>
    <name evidence="8" type="ORF">B0I71DRAFT_84797</name>
    <name evidence="7" type="ORF">YALI1_F26039g</name>
</gene>
<dbReference type="VEuPathDB" id="FungiDB:YALI1_F26039g"/>
<dbReference type="SMART" id="SM00174">
    <property type="entry name" value="RHO"/>
    <property type="match status" value="1"/>
</dbReference>
<proteinExistence type="inferred from homology"/>
<keyword evidence="3" id="KW-0547">Nucleotide-binding</keyword>
<dbReference type="OrthoDB" id="9989112at2759"/>
<dbReference type="GeneID" id="2908647"/>
<dbReference type="GO" id="GO:0000329">
    <property type="term" value="C:fungal-type vacuole membrane"/>
    <property type="evidence" value="ECO:0007669"/>
    <property type="project" value="EnsemblFungi"/>
</dbReference>
<dbReference type="Gene3D" id="3.40.50.300">
    <property type="entry name" value="P-loop containing nucleotide triphosphate hydrolases"/>
    <property type="match status" value="1"/>
</dbReference>
<protein>
    <submittedName>
        <fullName evidence="8">Small GTPase superfamily</fullName>
    </submittedName>
</protein>
<evidence type="ECO:0000256" key="3">
    <source>
        <dbReference type="ARBA" id="ARBA00022741"/>
    </source>
</evidence>
<dbReference type="PROSITE" id="PS51419">
    <property type="entry name" value="RAB"/>
    <property type="match status" value="1"/>
</dbReference>